<reference evidence="1 2" key="2">
    <citation type="journal article" date="2022" name="Mol. Ecol. Resour.">
        <title>The genomes of chicory, endive, great burdock and yacon provide insights into Asteraceae paleo-polyploidization history and plant inulin production.</title>
        <authorList>
            <person name="Fan W."/>
            <person name="Wang S."/>
            <person name="Wang H."/>
            <person name="Wang A."/>
            <person name="Jiang F."/>
            <person name="Liu H."/>
            <person name="Zhao H."/>
            <person name="Xu D."/>
            <person name="Zhang Y."/>
        </authorList>
    </citation>
    <scope>NUCLEOTIDE SEQUENCE [LARGE SCALE GENOMIC DNA]</scope>
    <source>
        <strain evidence="2">cv. Niubang</strain>
    </source>
</reference>
<keyword evidence="2" id="KW-1185">Reference proteome</keyword>
<organism evidence="1 2">
    <name type="scientific">Arctium lappa</name>
    <name type="common">Greater burdock</name>
    <name type="synonym">Lappa major</name>
    <dbReference type="NCBI Taxonomy" id="4217"/>
    <lineage>
        <taxon>Eukaryota</taxon>
        <taxon>Viridiplantae</taxon>
        <taxon>Streptophyta</taxon>
        <taxon>Embryophyta</taxon>
        <taxon>Tracheophyta</taxon>
        <taxon>Spermatophyta</taxon>
        <taxon>Magnoliopsida</taxon>
        <taxon>eudicotyledons</taxon>
        <taxon>Gunneridae</taxon>
        <taxon>Pentapetalae</taxon>
        <taxon>asterids</taxon>
        <taxon>campanulids</taxon>
        <taxon>Asterales</taxon>
        <taxon>Asteraceae</taxon>
        <taxon>Carduoideae</taxon>
        <taxon>Cardueae</taxon>
        <taxon>Arctiinae</taxon>
        <taxon>Arctium</taxon>
    </lineage>
</organism>
<reference evidence="2" key="1">
    <citation type="journal article" date="2022" name="Mol. Ecol. Resour.">
        <title>The genomes of chicory, endive, great burdock and yacon provide insights into Asteraceae palaeo-polyploidization history and plant inulin production.</title>
        <authorList>
            <person name="Fan W."/>
            <person name="Wang S."/>
            <person name="Wang H."/>
            <person name="Wang A."/>
            <person name="Jiang F."/>
            <person name="Liu H."/>
            <person name="Zhao H."/>
            <person name="Xu D."/>
            <person name="Zhang Y."/>
        </authorList>
    </citation>
    <scope>NUCLEOTIDE SEQUENCE [LARGE SCALE GENOMIC DNA]</scope>
    <source>
        <strain evidence="2">cv. Niubang</strain>
    </source>
</reference>
<dbReference type="Proteomes" id="UP001055879">
    <property type="component" value="Linkage Group LG04"/>
</dbReference>
<comment type="caution">
    <text evidence="1">The sequence shown here is derived from an EMBL/GenBank/DDBJ whole genome shotgun (WGS) entry which is preliminary data.</text>
</comment>
<evidence type="ECO:0000313" key="1">
    <source>
        <dbReference type="EMBL" id="KAI3735741.1"/>
    </source>
</evidence>
<dbReference type="EMBL" id="CM042050">
    <property type="protein sequence ID" value="KAI3735741.1"/>
    <property type="molecule type" value="Genomic_DNA"/>
</dbReference>
<evidence type="ECO:0000313" key="2">
    <source>
        <dbReference type="Proteomes" id="UP001055879"/>
    </source>
</evidence>
<protein>
    <submittedName>
        <fullName evidence="1">Uncharacterized protein</fullName>
    </submittedName>
</protein>
<name>A0ACB9CND4_ARCLA</name>
<gene>
    <name evidence="1" type="ORF">L6452_15251</name>
</gene>
<proteinExistence type="predicted"/>
<accession>A0ACB9CND4</accession>
<sequence>MDSATSVRVQIAIAGTTDRSAPPPFVFRYDSSLRFLFVPPSFVNKQMGRKHCVQSYNVFDFLREVVSKVPDYGHSDVFGNFVICGLSSFLREVVSKFPDYGLSSLILLVYA</sequence>